<evidence type="ECO:0000256" key="5">
    <source>
        <dbReference type="ARBA" id="ARBA00016977"/>
    </source>
</evidence>
<dbReference type="InterPro" id="IPR016040">
    <property type="entry name" value="NAD(P)-bd_dom"/>
</dbReference>
<proteinExistence type="inferred from homology"/>
<evidence type="ECO:0000256" key="1">
    <source>
        <dbReference type="ARBA" id="ARBA00001539"/>
    </source>
</evidence>
<evidence type="ECO:0000259" key="9">
    <source>
        <dbReference type="Pfam" id="PF16363"/>
    </source>
</evidence>
<evidence type="ECO:0000256" key="2">
    <source>
        <dbReference type="ARBA" id="ARBA00001911"/>
    </source>
</evidence>
<dbReference type="EC" id="4.2.1.46" evidence="4 8"/>
<comment type="similarity">
    <text evidence="3 8">Belongs to the NAD(P)-dependent epimerase/dehydratase family. dTDP-glucose dehydratase subfamily.</text>
</comment>
<evidence type="ECO:0000313" key="10">
    <source>
        <dbReference type="EMBL" id="KUH58216.1"/>
    </source>
</evidence>
<comment type="cofactor">
    <cofactor evidence="2 8">
        <name>NAD(+)</name>
        <dbReference type="ChEBI" id="CHEBI:57540"/>
    </cofactor>
</comment>
<dbReference type="Gene3D" id="3.40.50.720">
    <property type="entry name" value="NAD(P)-binding Rossmann-like Domain"/>
    <property type="match status" value="1"/>
</dbReference>
<keyword evidence="6" id="KW-0520">NAD</keyword>
<dbReference type="NCBIfam" id="TIGR01181">
    <property type="entry name" value="dTDP_gluc_dehyt"/>
    <property type="match status" value="1"/>
</dbReference>
<comment type="caution">
    <text evidence="10">The sequence shown here is derived from an EMBL/GenBank/DDBJ whole genome shotgun (WGS) entry which is preliminary data.</text>
</comment>
<dbReference type="InterPro" id="IPR005888">
    <property type="entry name" value="dTDP_Gluc_deHydtase"/>
</dbReference>
<dbReference type="AlphaFoldDB" id="A0A100YV19"/>
<evidence type="ECO:0000256" key="3">
    <source>
        <dbReference type="ARBA" id="ARBA00008178"/>
    </source>
</evidence>
<evidence type="ECO:0000256" key="4">
    <source>
        <dbReference type="ARBA" id="ARBA00011990"/>
    </source>
</evidence>
<comment type="catalytic activity">
    <reaction evidence="1 8">
        <text>dTDP-alpha-D-glucose = dTDP-4-dehydro-6-deoxy-alpha-D-glucose + H2O</text>
        <dbReference type="Rhea" id="RHEA:17221"/>
        <dbReference type="ChEBI" id="CHEBI:15377"/>
        <dbReference type="ChEBI" id="CHEBI:57477"/>
        <dbReference type="ChEBI" id="CHEBI:57649"/>
        <dbReference type="EC" id="4.2.1.46"/>
    </reaction>
</comment>
<evidence type="ECO:0000313" key="11">
    <source>
        <dbReference type="Proteomes" id="UP000054078"/>
    </source>
</evidence>
<dbReference type="PANTHER" id="PTHR43000">
    <property type="entry name" value="DTDP-D-GLUCOSE 4,6-DEHYDRATASE-RELATED"/>
    <property type="match status" value="1"/>
</dbReference>
<dbReference type="CDD" id="cd05246">
    <property type="entry name" value="dTDP_GD_SDR_e"/>
    <property type="match status" value="1"/>
</dbReference>
<dbReference type="GO" id="GO:0008460">
    <property type="term" value="F:dTDP-glucose 4,6-dehydratase activity"/>
    <property type="evidence" value="ECO:0007669"/>
    <property type="project" value="UniProtKB-EC"/>
</dbReference>
<protein>
    <recommendedName>
        <fullName evidence="5 8">dTDP-glucose 4,6-dehydratase</fullName>
        <ecNumber evidence="4 8">4.2.1.46</ecNumber>
    </recommendedName>
</protein>
<evidence type="ECO:0000256" key="6">
    <source>
        <dbReference type="ARBA" id="ARBA00023027"/>
    </source>
</evidence>
<gene>
    <name evidence="10" type="ORF">AUL39_08375</name>
</gene>
<name>A0A100YV19_TRASO</name>
<dbReference type="GO" id="GO:0009225">
    <property type="term" value="P:nucleotide-sugar metabolic process"/>
    <property type="evidence" value="ECO:0007669"/>
    <property type="project" value="InterPro"/>
</dbReference>
<dbReference type="RefSeq" id="WP_059055246.1">
    <property type="nucleotide sequence ID" value="NZ_LOJF01000010.1"/>
</dbReference>
<dbReference type="SUPFAM" id="SSF51735">
    <property type="entry name" value="NAD(P)-binding Rossmann-fold domains"/>
    <property type="match status" value="1"/>
</dbReference>
<dbReference type="EMBL" id="LOJF01000010">
    <property type="protein sequence ID" value="KUH58216.1"/>
    <property type="molecule type" value="Genomic_DNA"/>
</dbReference>
<keyword evidence="7 8" id="KW-0456">Lyase</keyword>
<dbReference type="InterPro" id="IPR036291">
    <property type="entry name" value="NAD(P)-bd_dom_sf"/>
</dbReference>
<sequence>MAEEFEPHNIIVTGGCGFIGSNFVRWVVAHHPECHVTVLDKLTYAGNPANIAGLPESQVELVVGDVCDEGLLNMVVPGHDAIVHYAAESHNDNSIADPEPFVRTNVVGTYRLLEACRKYDVRLHHVSTDEVYGDLALDEARRFEPDDPYRPSSPYSSTKASSDMFVRSWVRTYGVRATISNCSNNYGPYQHVEKFIPRQITNVLCGIRPKLYGDGRNVRDWIHVEDHSRAVWDILTRGRVGETYLIGAGDERSNIEILREILRQMGWPEDDFELVRDRPGHDRRYAIDPTKLERELDWMPAHTDFAEGLSQTITWYRENEDWWRPAKEVTEMKHAERGGSGLCG</sequence>
<organism evidence="10 11">
    <name type="scientific">Tractidigestivibacter scatoligenes</name>
    <name type="common">Olsenella scatoligenes</name>
    <dbReference type="NCBI Taxonomy" id="1299998"/>
    <lineage>
        <taxon>Bacteria</taxon>
        <taxon>Bacillati</taxon>
        <taxon>Actinomycetota</taxon>
        <taxon>Coriobacteriia</taxon>
        <taxon>Coriobacteriales</taxon>
        <taxon>Atopobiaceae</taxon>
        <taxon>Tractidigestivibacter</taxon>
    </lineage>
</organism>
<dbReference type="OrthoDB" id="9801785at2"/>
<evidence type="ECO:0000256" key="8">
    <source>
        <dbReference type="RuleBase" id="RU004473"/>
    </source>
</evidence>
<dbReference type="STRING" id="1299998.AUL39_08375"/>
<accession>A0A100YV19</accession>
<feature type="domain" description="NAD(P)-binding" evidence="9">
    <location>
        <begin position="11"/>
        <end position="311"/>
    </location>
</feature>
<dbReference type="Pfam" id="PF16363">
    <property type="entry name" value="GDP_Man_Dehyd"/>
    <property type="match status" value="1"/>
</dbReference>
<dbReference type="Proteomes" id="UP000054078">
    <property type="component" value="Unassembled WGS sequence"/>
</dbReference>
<keyword evidence="11" id="KW-1185">Reference proteome</keyword>
<dbReference type="Gene3D" id="3.90.25.10">
    <property type="entry name" value="UDP-galactose 4-epimerase, domain 1"/>
    <property type="match status" value="1"/>
</dbReference>
<reference evidence="10 11" key="1">
    <citation type="submission" date="2015-12" db="EMBL/GenBank/DDBJ databases">
        <title>Draft Genome Sequence of Olsenella scatoligenes SK9K4T; a Producer of 3-Methylindole- (skatole) and 4-Methylphenol- (p-cresol) Isolated from Pig Feces.</title>
        <authorList>
            <person name="Li X."/>
            <person name="Borg B."/>
            <person name="Canibe N."/>
        </authorList>
    </citation>
    <scope>NUCLEOTIDE SEQUENCE [LARGE SCALE GENOMIC DNA]</scope>
    <source>
        <strain evidence="10 11">SK9K4</strain>
    </source>
</reference>
<evidence type="ECO:0000256" key="7">
    <source>
        <dbReference type="ARBA" id="ARBA00023239"/>
    </source>
</evidence>